<dbReference type="PROSITE" id="PS50109">
    <property type="entry name" value="HIS_KIN"/>
    <property type="match status" value="1"/>
</dbReference>
<evidence type="ECO:0000256" key="10">
    <source>
        <dbReference type="ARBA" id="ARBA00022777"/>
    </source>
</evidence>
<sequence length="592" mass="63487">MSGMRQRPSLRQRFVAAGTVLIAVTAGAVGLFAYRTTATFLAARYRDHMRALAEYAALQAEVGVLLEDARMLQRVADGLLDRSDIRAAEIYAADGRSLTGERRRPRTPLEHLAWVEAPVWSARLEGAAPHLDAPVGAQRIGTVRLGYTVKGLGDLLRRLLVRFGVFTALVALVGAAVYGWIARSLTGPLRRLEDAAAEAARGRLDVRAEGGGLRETDRVAHTFNAMLEALERREKDLERLNARMARQEALAQVGRFSAMVAHEIKNPLTILRGSLQALRRDDPTGNTHAMVMDFMEEEVARIDRLVQDFLLFAKPVRPKRRSLPLWAWLEQTAHKLQLMAPEGSRLELTLDGGEETPAGNCPSPPGQSAGGGRMAEKRCCVLPGEKSATGCSEVAAQAAPPGKGGTWVAAEGAPPEWAARQACGSATVAEALRACFDPDLLETAVGHLLRNAWDASPPGTPVRLRAWIAPAAPTPPSPASAGEGAGHWDAADTGAGHSTLAGFWWILAVEDRGPGIPEEHRPRVFEPFFTTKAKGSGLGLAMVQRIVEAHGGTVWVEPGSDGTGARFVVVLPVTGQPPQDPWESSSRGASCP</sequence>
<dbReference type="SMART" id="SM00388">
    <property type="entry name" value="HisKA"/>
    <property type="match status" value="1"/>
</dbReference>
<evidence type="ECO:0000256" key="22">
    <source>
        <dbReference type="SAM" id="Phobius"/>
    </source>
</evidence>
<comment type="caution">
    <text evidence="25">The sequence shown here is derived from an EMBL/GenBank/DDBJ whole genome shotgun (WGS) entry which is preliminary data.</text>
</comment>
<dbReference type="InterPro" id="IPR004358">
    <property type="entry name" value="Sig_transdc_His_kin-like_C"/>
</dbReference>
<dbReference type="InterPro" id="IPR036890">
    <property type="entry name" value="HATPase_C_sf"/>
</dbReference>
<dbReference type="EMBL" id="DSTK01000040">
    <property type="protein sequence ID" value="HFK98586.1"/>
    <property type="molecule type" value="Genomic_DNA"/>
</dbReference>
<evidence type="ECO:0000256" key="18">
    <source>
        <dbReference type="ARBA" id="ARBA00023211"/>
    </source>
</evidence>
<evidence type="ECO:0000256" key="3">
    <source>
        <dbReference type="ARBA" id="ARBA00001946"/>
    </source>
</evidence>
<reference evidence="25" key="1">
    <citation type="journal article" date="2020" name="mSystems">
        <title>Genome- and Community-Level Interaction Insights into Carbon Utilization and Element Cycling Functions of Hydrothermarchaeota in Hydrothermal Sediment.</title>
        <authorList>
            <person name="Zhou Z."/>
            <person name="Liu Y."/>
            <person name="Xu W."/>
            <person name="Pan J."/>
            <person name="Luo Z.H."/>
            <person name="Li M."/>
        </authorList>
    </citation>
    <scope>NUCLEOTIDE SEQUENCE [LARGE SCALE GENOMIC DNA]</scope>
    <source>
        <strain evidence="25">SpSt-456</strain>
    </source>
</reference>
<organism evidence="25">
    <name type="scientific">Desulfacinum infernum</name>
    <dbReference type="NCBI Taxonomy" id="35837"/>
    <lineage>
        <taxon>Bacteria</taxon>
        <taxon>Pseudomonadati</taxon>
        <taxon>Thermodesulfobacteriota</taxon>
        <taxon>Syntrophobacteria</taxon>
        <taxon>Syntrophobacterales</taxon>
        <taxon>Syntrophobacteraceae</taxon>
        <taxon>Desulfacinum</taxon>
    </lineage>
</organism>
<evidence type="ECO:0000256" key="12">
    <source>
        <dbReference type="ARBA" id="ARBA00022840"/>
    </source>
</evidence>
<dbReference type="Pfam" id="PF00672">
    <property type="entry name" value="HAMP"/>
    <property type="match status" value="1"/>
</dbReference>
<name>A0A832EEM8_9BACT</name>
<dbReference type="SMART" id="SM00387">
    <property type="entry name" value="HATPase_c"/>
    <property type="match status" value="1"/>
</dbReference>
<dbReference type="Gene3D" id="6.10.340.10">
    <property type="match status" value="1"/>
</dbReference>
<evidence type="ECO:0000259" key="24">
    <source>
        <dbReference type="PROSITE" id="PS50885"/>
    </source>
</evidence>
<evidence type="ECO:0000256" key="5">
    <source>
        <dbReference type="ARBA" id="ARBA00012438"/>
    </source>
</evidence>
<feature type="coiled-coil region" evidence="21">
    <location>
        <begin position="220"/>
        <end position="250"/>
    </location>
</feature>
<keyword evidence="13" id="KW-0460">Magnesium</keyword>
<evidence type="ECO:0000313" key="25">
    <source>
        <dbReference type="EMBL" id="HFK98586.1"/>
    </source>
</evidence>
<keyword evidence="15" id="KW-0902">Two-component regulatory system</keyword>
<feature type="transmembrane region" description="Helical" evidence="22">
    <location>
        <begin position="159"/>
        <end position="181"/>
    </location>
</feature>
<comment type="catalytic activity">
    <reaction evidence="1">
        <text>ATP + protein L-histidine = ADP + protein N-phospho-L-histidine.</text>
        <dbReference type="EC" id="2.7.13.3"/>
    </reaction>
</comment>
<keyword evidence="22" id="KW-1133">Transmembrane helix</keyword>
<evidence type="ECO:0000256" key="11">
    <source>
        <dbReference type="ARBA" id="ARBA00022801"/>
    </source>
</evidence>
<dbReference type="PROSITE" id="PS50885">
    <property type="entry name" value="HAMP"/>
    <property type="match status" value="1"/>
</dbReference>
<evidence type="ECO:0000256" key="8">
    <source>
        <dbReference type="ARBA" id="ARBA00022679"/>
    </source>
</evidence>
<evidence type="ECO:0000256" key="14">
    <source>
        <dbReference type="ARBA" id="ARBA00022912"/>
    </source>
</evidence>
<keyword evidence="14" id="KW-0904">Protein phosphatase</keyword>
<keyword evidence="10 25" id="KW-0418">Kinase</keyword>
<dbReference type="GO" id="GO:0004721">
    <property type="term" value="F:phosphoprotein phosphatase activity"/>
    <property type="evidence" value="ECO:0007669"/>
    <property type="project" value="UniProtKB-KW"/>
</dbReference>
<dbReference type="PANTHER" id="PTHR44936:SF9">
    <property type="entry name" value="SENSOR PROTEIN CREC"/>
    <property type="match status" value="1"/>
</dbReference>
<dbReference type="InterPro" id="IPR050980">
    <property type="entry name" value="2C_sensor_his_kinase"/>
</dbReference>
<keyword evidence="7" id="KW-0597">Phosphoprotein</keyword>
<dbReference type="SUPFAM" id="SSF158472">
    <property type="entry name" value="HAMP domain-like"/>
    <property type="match status" value="1"/>
</dbReference>
<evidence type="ECO:0000256" key="4">
    <source>
        <dbReference type="ARBA" id="ARBA00004651"/>
    </source>
</evidence>
<keyword evidence="22" id="KW-0812">Transmembrane</keyword>
<proteinExistence type="predicted"/>
<accession>A0A832EEM8</accession>
<keyword evidence="11" id="KW-0378">Hydrolase</keyword>
<dbReference type="SMART" id="SM00304">
    <property type="entry name" value="HAMP"/>
    <property type="match status" value="1"/>
</dbReference>
<evidence type="ECO:0000256" key="16">
    <source>
        <dbReference type="ARBA" id="ARBA00023016"/>
    </source>
</evidence>
<keyword evidence="12" id="KW-0067">ATP-binding</keyword>
<keyword evidence="18" id="KW-0464">Manganese</keyword>
<dbReference type="CDD" id="cd06225">
    <property type="entry name" value="HAMP"/>
    <property type="match status" value="1"/>
</dbReference>
<dbReference type="InterPro" id="IPR003660">
    <property type="entry name" value="HAMP_dom"/>
</dbReference>
<keyword evidence="22" id="KW-0472">Membrane</keyword>
<comment type="cofactor">
    <cofactor evidence="2">
        <name>Mn(2+)</name>
        <dbReference type="ChEBI" id="CHEBI:29035"/>
    </cofactor>
</comment>
<comment type="cofactor">
    <cofactor evidence="3">
        <name>Mg(2+)</name>
        <dbReference type="ChEBI" id="CHEBI:18420"/>
    </cofactor>
</comment>
<dbReference type="Gene3D" id="1.10.287.130">
    <property type="match status" value="1"/>
</dbReference>
<dbReference type="EC" id="2.7.13.3" evidence="5"/>
<keyword evidence="8" id="KW-0808">Transferase</keyword>
<evidence type="ECO:0000256" key="2">
    <source>
        <dbReference type="ARBA" id="ARBA00001936"/>
    </source>
</evidence>
<feature type="transmembrane region" description="Helical" evidence="22">
    <location>
        <begin position="14"/>
        <end position="34"/>
    </location>
</feature>
<evidence type="ECO:0000256" key="13">
    <source>
        <dbReference type="ARBA" id="ARBA00022842"/>
    </source>
</evidence>
<dbReference type="InterPro" id="IPR005467">
    <property type="entry name" value="His_kinase_dom"/>
</dbReference>
<dbReference type="SUPFAM" id="SSF47384">
    <property type="entry name" value="Homodimeric domain of signal transducing histidine kinase"/>
    <property type="match status" value="1"/>
</dbReference>
<evidence type="ECO:0000256" key="9">
    <source>
        <dbReference type="ARBA" id="ARBA00022741"/>
    </source>
</evidence>
<keyword evidence="9" id="KW-0547">Nucleotide-binding</keyword>
<dbReference type="CDD" id="cd00075">
    <property type="entry name" value="HATPase"/>
    <property type="match status" value="1"/>
</dbReference>
<evidence type="ECO:0000256" key="1">
    <source>
        <dbReference type="ARBA" id="ARBA00000085"/>
    </source>
</evidence>
<dbReference type="PRINTS" id="PR00344">
    <property type="entry name" value="BCTRLSENSOR"/>
</dbReference>
<dbReference type="GO" id="GO:0005886">
    <property type="term" value="C:plasma membrane"/>
    <property type="evidence" value="ECO:0007669"/>
    <property type="project" value="UniProtKB-SubCell"/>
</dbReference>
<dbReference type="SUPFAM" id="SSF55874">
    <property type="entry name" value="ATPase domain of HSP90 chaperone/DNA topoisomerase II/histidine kinase"/>
    <property type="match status" value="1"/>
</dbReference>
<dbReference type="GO" id="GO:0000155">
    <property type="term" value="F:phosphorelay sensor kinase activity"/>
    <property type="evidence" value="ECO:0007669"/>
    <property type="project" value="InterPro"/>
</dbReference>
<dbReference type="InterPro" id="IPR003661">
    <property type="entry name" value="HisK_dim/P_dom"/>
</dbReference>
<evidence type="ECO:0000259" key="23">
    <source>
        <dbReference type="PROSITE" id="PS50109"/>
    </source>
</evidence>
<dbReference type="InterPro" id="IPR036097">
    <property type="entry name" value="HisK_dim/P_sf"/>
</dbReference>
<evidence type="ECO:0000256" key="19">
    <source>
        <dbReference type="ARBA" id="ARBA00040454"/>
    </source>
</evidence>
<dbReference type="GO" id="GO:0005524">
    <property type="term" value="F:ATP binding"/>
    <property type="evidence" value="ECO:0007669"/>
    <property type="project" value="UniProtKB-KW"/>
</dbReference>
<keyword evidence="16" id="KW-0346">Stress response</keyword>
<evidence type="ECO:0000256" key="7">
    <source>
        <dbReference type="ARBA" id="ARBA00022553"/>
    </source>
</evidence>
<evidence type="ECO:0000256" key="15">
    <source>
        <dbReference type="ARBA" id="ARBA00023012"/>
    </source>
</evidence>
<feature type="domain" description="Histidine kinase" evidence="23">
    <location>
        <begin position="259"/>
        <end position="575"/>
    </location>
</feature>
<dbReference type="Gene3D" id="3.30.565.10">
    <property type="entry name" value="Histidine kinase-like ATPase, C-terminal domain"/>
    <property type="match status" value="1"/>
</dbReference>
<evidence type="ECO:0000256" key="21">
    <source>
        <dbReference type="SAM" id="Coils"/>
    </source>
</evidence>
<comment type="subcellular location">
    <subcellularLocation>
        <location evidence="4">Cell membrane</location>
        <topology evidence="4">Multi-pass membrane protein</topology>
    </subcellularLocation>
</comment>
<keyword evidence="17" id="KW-0843">Virulence</keyword>
<dbReference type="InterPro" id="IPR003594">
    <property type="entry name" value="HATPase_dom"/>
</dbReference>
<dbReference type="AlphaFoldDB" id="A0A832EEM8"/>
<dbReference type="PANTHER" id="PTHR44936">
    <property type="entry name" value="SENSOR PROTEIN CREC"/>
    <property type="match status" value="1"/>
</dbReference>
<evidence type="ECO:0000256" key="17">
    <source>
        <dbReference type="ARBA" id="ARBA00023026"/>
    </source>
</evidence>
<dbReference type="Pfam" id="PF00512">
    <property type="entry name" value="HisKA"/>
    <property type="match status" value="1"/>
</dbReference>
<gene>
    <name evidence="25" type="ORF">ENS06_14830</name>
</gene>
<dbReference type="CDD" id="cd00082">
    <property type="entry name" value="HisKA"/>
    <property type="match status" value="1"/>
</dbReference>
<evidence type="ECO:0000256" key="6">
    <source>
        <dbReference type="ARBA" id="ARBA00022475"/>
    </source>
</evidence>
<evidence type="ECO:0000256" key="20">
    <source>
        <dbReference type="ARBA" id="ARBA00041776"/>
    </source>
</evidence>
<protein>
    <recommendedName>
        <fullName evidence="19">Signal transduction histidine-protein kinase/phosphatase MprB</fullName>
        <ecNumber evidence="5">2.7.13.3</ecNumber>
    </recommendedName>
    <alternativeName>
        <fullName evidence="20">Mycobacterial persistence regulator B</fullName>
    </alternativeName>
</protein>
<keyword evidence="21" id="KW-0175">Coiled coil</keyword>
<dbReference type="Pfam" id="PF02518">
    <property type="entry name" value="HATPase_c"/>
    <property type="match status" value="1"/>
</dbReference>
<feature type="domain" description="HAMP" evidence="24">
    <location>
        <begin position="183"/>
        <end position="235"/>
    </location>
</feature>
<keyword evidence="6" id="KW-1003">Cell membrane</keyword>